<evidence type="ECO:0000256" key="11">
    <source>
        <dbReference type="SAM" id="MobiDB-lite"/>
    </source>
</evidence>
<dbReference type="PROSITE" id="PS00028">
    <property type="entry name" value="ZINC_FINGER_C2H2_1"/>
    <property type="match status" value="1"/>
</dbReference>
<proteinExistence type="predicted"/>
<keyword evidence="4" id="KW-0862">Zinc</keyword>
<dbReference type="GO" id="GO:0005634">
    <property type="term" value="C:nucleus"/>
    <property type="evidence" value="ECO:0007669"/>
    <property type="project" value="TreeGrafter"/>
</dbReference>
<evidence type="ECO:0000256" key="7">
    <source>
        <dbReference type="ARBA" id="ARBA00059785"/>
    </source>
</evidence>
<keyword evidence="5" id="KW-0805">Transcription regulation</keyword>
<dbReference type="PROSITE" id="PS50157">
    <property type="entry name" value="ZINC_FINGER_C2H2_2"/>
    <property type="match status" value="1"/>
</dbReference>
<dbReference type="GO" id="GO:0008270">
    <property type="term" value="F:zinc ion binding"/>
    <property type="evidence" value="ECO:0007669"/>
    <property type="project" value="UniProtKB-KW"/>
</dbReference>
<evidence type="ECO:0000256" key="1">
    <source>
        <dbReference type="ARBA" id="ARBA00022723"/>
    </source>
</evidence>
<keyword evidence="14" id="KW-1185">Reference proteome</keyword>
<keyword evidence="2" id="KW-0677">Repeat</keyword>
<keyword evidence="1" id="KW-0479">Metal-binding</keyword>
<dbReference type="Pfam" id="PF22995">
    <property type="entry name" value="C2CH-3rd_BIRD-IDD"/>
    <property type="match status" value="1"/>
</dbReference>
<dbReference type="GO" id="GO:0003700">
    <property type="term" value="F:DNA-binding transcription factor activity"/>
    <property type="evidence" value="ECO:0007669"/>
    <property type="project" value="TreeGrafter"/>
</dbReference>
<dbReference type="Gene3D" id="3.30.559.10">
    <property type="entry name" value="Chloramphenicol acetyltransferase-like domain"/>
    <property type="match status" value="2"/>
</dbReference>
<sequence>MHSTSPHPTPILPSKCPSSPTTTLRRLSPFRSSLKLFPVLFSPFLVHSHTFRLRSELVSRMTAGGRRVTVCAKTTVVSMTPVRQGKTYPLSALDHAMGRHTLRLVFYYRPGPTMDKFKLKESLSEVLSQYPAVTGRLAREEEEGGGRGGWVVKCNDAGVRVAEARARVTLDEWLRSADDEEEMELAYCEPMDVDPFIWSPFYVQITEFEDKAIAVGLSCPHMHADPTCAILLVRAWSDAHRRACIVYPPFLHAPAFFPRPQPNPSSALLSFKSSSTPATPTKGRMSSATFVFSDAAVKSCLADAGLPLESSPFDALAALFWTRIARASAPEPDAPLGLADLTLCIDFRKRMHAPLPHGFYGNAYHFYRARADLGSGLEHVAAELRRHAAAIREEDFWEAVEWVHERRPGRREGDPPFQMYGPELTCMQLDHQPFAYGAAFEKDGGRPAHVTCRVRGVEGAGLVLVMTAAEEGAARQVVVTLPEEVADRICQDDAIMKTQNNKIFSMLFSAATMSNSTSISDEASVSSETRAHDHFSLSSMLTSVSPHHHQPQAPPKAKKKRSQPGNPDPEAEVVALSPTTLMATNRFICEICNKGFKREQNLQLHGRGHNLPWKLRQRGSKEVARKRVYVCPEPSCVHHHPSRALGDLTGIKKHFSRKHGEKKWKCDRCSKRYAVNSDWKAHVKTCGAREYRCDCGTLFSRKDTFITHRAFCDALAEESARLMAATATAFPPLHQPLFHPSSSSSWNPLVCPNPELTPNPSSDSGLGALQVKPEDNLSSLHHIHLRTTTSPHLSATALLQRASIMGPISFVNTASGLGYNVATSSGVVISGVDVQDLPMW</sequence>
<dbReference type="InterPro" id="IPR055185">
    <property type="entry name" value="C2CH-4th_BIRD-IDD"/>
</dbReference>
<dbReference type="InterPro" id="IPR023213">
    <property type="entry name" value="CAT-like_dom_sf"/>
</dbReference>
<dbReference type="OrthoDB" id="671439at2759"/>
<feature type="compositionally biased region" description="Basic residues" evidence="11">
    <location>
        <begin position="546"/>
        <end position="562"/>
    </location>
</feature>
<accession>A0A9E7J9I2</accession>
<feature type="domain" description="C2H2-type" evidence="12">
    <location>
        <begin position="587"/>
        <end position="609"/>
    </location>
</feature>
<evidence type="ECO:0000256" key="4">
    <source>
        <dbReference type="ARBA" id="ARBA00022833"/>
    </source>
</evidence>
<dbReference type="SUPFAM" id="SSF57667">
    <property type="entry name" value="beta-beta-alpha zinc fingers"/>
    <property type="match status" value="1"/>
</dbReference>
<comment type="function">
    <text evidence="7">Transcription activator that acts as a flowering master switch in both long and short days, independently of the circadian clock. Promotes flowering upstream of HD1 by up-regulating FTL1, FTL4, FTL5, FTL6, EHD1, HD3A and RFT1. Seems to repress FTL11 expression. May recognize the consensus motif 5'-TTTGTCGTAAT-3' in target gene promoters.</text>
</comment>
<dbReference type="Proteomes" id="UP001055439">
    <property type="component" value="Chromosome 1"/>
</dbReference>
<protein>
    <recommendedName>
        <fullName evidence="8">Protein EARLY HEADING DATE 2</fullName>
    </recommendedName>
    <alternativeName>
        <fullName evidence="9">Protein RICE INDETERMINATE 1</fullName>
    </alternativeName>
</protein>
<evidence type="ECO:0000313" key="14">
    <source>
        <dbReference type="Proteomes" id="UP001055439"/>
    </source>
</evidence>
<dbReference type="AlphaFoldDB" id="A0A9E7J9I2"/>
<evidence type="ECO:0000256" key="2">
    <source>
        <dbReference type="ARBA" id="ARBA00022737"/>
    </source>
</evidence>
<dbReference type="InterPro" id="IPR031140">
    <property type="entry name" value="IDD1-16"/>
</dbReference>
<reference evidence="13" key="1">
    <citation type="submission" date="2022-05" db="EMBL/GenBank/DDBJ databases">
        <title>The Musa troglodytarum L. genome provides insights into the mechanism of non-climacteric behaviour and enrichment of carotenoids.</title>
        <authorList>
            <person name="Wang J."/>
        </authorList>
    </citation>
    <scope>NUCLEOTIDE SEQUENCE</scope>
    <source>
        <tissue evidence="13">Leaf</tissue>
    </source>
</reference>
<dbReference type="Pfam" id="PF22996">
    <property type="entry name" value="C2H2-2nd_BIRD-IDD"/>
    <property type="match status" value="1"/>
</dbReference>
<name>A0A9E7J9I2_9LILI</name>
<evidence type="ECO:0000256" key="6">
    <source>
        <dbReference type="ARBA" id="ARBA00023163"/>
    </source>
</evidence>
<organism evidence="13 14">
    <name type="scientific">Musa troglodytarum</name>
    <name type="common">fe'i banana</name>
    <dbReference type="NCBI Taxonomy" id="320322"/>
    <lineage>
        <taxon>Eukaryota</taxon>
        <taxon>Viridiplantae</taxon>
        <taxon>Streptophyta</taxon>
        <taxon>Embryophyta</taxon>
        <taxon>Tracheophyta</taxon>
        <taxon>Spermatophyta</taxon>
        <taxon>Magnoliopsida</taxon>
        <taxon>Liliopsida</taxon>
        <taxon>Zingiberales</taxon>
        <taxon>Musaceae</taxon>
        <taxon>Musa</taxon>
    </lineage>
</organism>
<dbReference type="PANTHER" id="PTHR10593">
    <property type="entry name" value="SERINE/THREONINE-PROTEIN KINASE RIO"/>
    <property type="match status" value="1"/>
</dbReference>
<dbReference type="Pfam" id="PF02458">
    <property type="entry name" value="Transferase"/>
    <property type="match status" value="1"/>
</dbReference>
<evidence type="ECO:0000256" key="5">
    <source>
        <dbReference type="ARBA" id="ARBA00023015"/>
    </source>
</evidence>
<feature type="region of interest" description="Disordered" evidence="11">
    <location>
        <begin position="542"/>
        <end position="571"/>
    </location>
</feature>
<dbReference type="PANTHER" id="PTHR10593:SF188">
    <property type="entry name" value="ZINC FINGER PROTEIN GAI-ASSOCIATED FACTOR 1"/>
    <property type="match status" value="1"/>
</dbReference>
<keyword evidence="13" id="KW-0808">Transferase</keyword>
<dbReference type="Pfam" id="PF00096">
    <property type="entry name" value="zf-C2H2"/>
    <property type="match status" value="1"/>
</dbReference>
<evidence type="ECO:0000256" key="3">
    <source>
        <dbReference type="ARBA" id="ARBA00022771"/>
    </source>
</evidence>
<dbReference type="InterPro" id="IPR055187">
    <property type="entry name" value="C2CH-3rd_BIRD-IDD"/>
</dbReference>
<evidence type="ECO:0000256" key="8">
    <source>
        <dbReference type="ARBA" id="ARBA00072973"/>
    </source>
</evidence>
<dbReference type="InterPro" id="IPR036236">
    <property type="entry name" value="Znf_C2H2_sf"/>
</dbReference>
<dbReference type="GO" id="GO:0016740">
    <property type="term" value="F:transferase activity"/>
    <property type="evidence" value="ECO:0007669"/>
    <property type="project" value="UniProtKB-KW"/>
</dbReference>
<dbReference type="FunFam" id="3.30.160.60:FF:000131">
    <property type="entry name" value="protein indeterminate-domain 5, chloroplastic-like"/>
    <property type="match status" value="1"/>
</dbReference>
<evidence type="ECO:0000256" key="10">
    <source>
        <dbReference type="PROSITE-ProRule" id="PRU00042"/>
    </source>
</evidence>
<dbReference type="EMBL" id="CP097502">
    <property type="protein sequence ID" value="URD72137.1"/>
    <property type="molecule type" value="Genomic_DNA"/>
</dbReference>
<evidence type="ECO:0000313" key="13">
    <source>
        <dbReference type="EMBL" id="URD72137.1"/>
    </source>
</evidence>
<dbReference type="Gene3D" id="3.30.160.60">
    <property type="entry name" value="Classic Zinc Finger"/>
    <property type="match status" value="1"/>
</dbReference>
<dbReference type="FunFam" id="3.30.160.60:FF:000554">
    <property type="entry name" value="protein indeterminate-domain 12-like"/>
    <property type="match status" value="1"/>
</dbReference>
<dbReference type="Pfam" id="PF22992">
    <property type="entry name" value="C2CH-4th_BIRD-IDD"/>
    <property type="match status" value="1"/>
</dbReference>
<gene>
    <name evidence="13" type="ORF">MUK42_25528</name>
</gene>
<feature type="region of interest" description="Disordered" evidence="11">
    <location>
        <begin position="1"/>
        <end position="20"/>
    </location>
</feature>
<keyword evidence="3 10" id="KW-0863">Zinc-finger</keyword>
<evidence type="ECO:0000256" key="9">
    <source>
        <dbReference type="ARBA" id="ARBA00083437"/>
    </source>
</evidence>
<dbReference type="InterPro" id="IPR055186">
    <property type="entry name" value="C2H2-2nd_BIRD-IDD"/>
</dbReference>
<keyword evidence="6" id="KW-0804">Transcription</keyword>
<dbReference type="SMART" id="SM00355">
    <property type="entry name" value="ZnF_C2H2"/>
    <property type="match status" value="3"/>
</dbReference>
<dbReference type="InterPro" id="IPR013087">
    <property type="entry name" value="Znf_C2H2_type"/>
</dbReference>
<evidence type="ECO:0000259" key="12">
    <source>
        <dbReference type="PROSITE" id="PS50157"/>
    </source>
</evidence>